<dbReference type="InterPro" id="IPR050107">
    <property type="entry name" value="ABC_carbohydrate_import_ATPase"/>
</dbReference>
<dbReference type="SUPFAM" id="SSF52540">
    <property type="entry name" value="P-loop containing nucleoside triphosphate hydrolases"/>
    <property type="match status" value="2"/>
</dbReference>
<organism evidence="7 8">
    <name type="scientific">Acidisoma silvae</name>
    <dbReference type="NCBI Taxonomy" id="2802396"/>
    <lineage>
        <taxon>Bacteria</taxon>
        <taxon>Pseudomonadati</taxon>
        <taxon>Pseudomonadota</taxon>
        <taxon>Alphaproteobacteria</taxon>
        <taxon>Acetobacterales</taxon>
        <taxon>Acidocellaceae</taxon>
        <taxon>Acidisoma</taxon>
    </lineage>
</organism>
<keyword evidence="8" id="KW-1185">Reference proteome</keyword>
<evidence type="ECO:0000256" key="5">
    <source>
        <dbReference type="ARBA" id="ARBA00022840"/>
    </source>
</evidence>
<proteinExistence type="predicted"/>
<dbReference type="PANTHER" id="PTHR43790">
    <property type="entry name" value="CARBOHYDRATE TRANSPORT ATP-BINDING PROTEIN MG119-RELATED"/>
    <property type="match status" value="1"/>
</dbReference>
<keyword evidence="2" id="KW-0762">Sugar transport</keyword>
<keyword evidence="5 7" id="KW-0067">ATP-binding</keyword>
<feature type="domain" description="ABC transporter" evidence="6">
    <location>
        <begin position="257"/>
        <end position="496"/>
    </location>
</feature>
<evidence type="ECO:0000256" key="1">
    <source>
        <dbReference type="ARBA" id="ARBA00022448"/>
    </source>
</evidence>
<dbReference type="RefSeq" id="WP_227323425.1">
    <property type="nucleotide sequence ID" value="NZ_JAESVB010000017.1"/>
</dbReference>
<dbReference type="PROSITE" id="PS00211">
    <property type="entry name" value="ABC_TRANSPORTER_1"/>
    <property type="match status" value="1"/>
</dbReference>
<evidence type="ECO:0000256" key="2">
    <source>
        <dbReference type="ARBA" id="ARBA00022597"/>
    </source>
</evidence>
<protein>
    <submittedName>
        <fullName evidence="7">Sugar ABC transporter ATP-binding protein</fullName>
    </submittedName>
</protein>
<sequence>MSQTIPPIAELRRATRRYPGVLALDGVAFSVQPGEVRAILGKNGAGKSTLIRLLTGAETPDEGVVLLNGKPLAIQGAGRTREAAGRGLRAVYQELSLVPSMSIAENMFLGAWPRAHGILDHRSMAEATRHALLRLGLKLDPFLLISALSPAAQQMVEIARAFQGSPRLVILDEPTSSLAAAEVDQVCAAVREVAAQGVAVLYVSHRMNEIRRLADTATVLRDGRIISTLPVAEARTEDIVQMMLGRSEQTRTIIPQSGGETVLEVRNLAVPPKLNGVTFALRRGEVLGIAGLLGSGRTELFESIMGLSKPLSGQVLVAGAPAPRRYTDMIQLGFGYTPESRKEDGIIPMLGVDENTVATDFRQVDRAGILSNKVIAEATRAIISRLHVKTAATTTPIATLSGGNQQKVVIGRWIHAGSRILLLDEPTRGVDVEAKNQIYDIIRSLAREGKSILFVSSEIEELDHVCDRVLVLRNGQIAEEHAAPKIDAERLLAACIG</sequence>
<accession>A0A963YVA8</accession>
<name>A0A963YVA8_9PROT</name>
<dbReference type="GO" id="GO:0016887">
    <property type="term" value="F:ATP hydrolysis activity"/>
    <property type="evidence" value="ECO:0007669"/>
    <property type="project" value="InterPro"/>
</dbReference>
<dbReference type="InterPro" id="IPR027417">
    <property type="entry name" value="P-loop_NTPase"/>
</dbReference>
<dbReference type="SMART" id="SM00382">
    <property type="entry name" value="AAA"/>
    <property type="match status" value="2"/>
</dbReference>
<evidence type="ECO:0000313" key="8">
    <source>
        <dbReference type="Proteomes" id="UP000708298"/>
    </source>
</evidence>
<keyword evidence="1" id="KW-0813">Transport</keyword>
<feature type="domain" description="ABC transporter" evidence="6">
    <location>
        <begin position="9"/>
        <end position="247"/>
    </location>
</feature>
<keyword evidence="3" id="KW-0677">Repeat</keyword>
<dbReference type="PROSITE" id="PS50893">
    <property type="entry name" value="ABC_TRANSPORTER_2"/>
    <property type="match status" value="2"/>
</dbReference>
<dbReference type="Gene3D" id="3.40.50.300">
    <property type="entry name" value="P-loop containing nucleotide triphosphate hydrolases"/>
    <property type="match status" value="2"/>
</dbReference>
<reference evidence="7" key="2">
    <citation type="submission" date="2021-01" db="EMBL/GenBank/DDBJ databases">
        <authorList>
            <person name="Mieszkin S."/>
            <person name="Pouder E."/>
            <person name="Alain K."/>
        </authorList>
    </citation>
    <scope>NUCLEOTIDE SEQUENCE</scope>
    <source>
        <strain evidence="7">HW T2.11</strain>
    </source>
</reference>
<comment type="caution">
    <text evidence="7">The sequence shown here is derived from an EMBL/GenBank/DDBJ whole genome shotgun (WGS) entry which is preliminary data.</text>
</comment>
<dbReference type="AlphaFoldDB" id="A0A963YVA8"/>
<dbReference type="CDD" id="cd03216">
    <property type="entry name" value="ABC_Carb_Monos_I"/>
    <property type="match status" value="1"/>
</dbReference>
<dbReference type="InterPro" id="IPR003439">
    <property type="entry name" value="ABC_transporter-like_ATP-bd"/>
</dbReference>
<dbReference type="InterPro" id="IPR017871">
    <property type="entry name" value="ABC_transporter-like_CS"/>
</dbReference>
<dbReference type="GO" id="GO:0005524">
    <property type="term" value="F:ATP binding"/>
    <property type="evidence" value="ECO:0007669"/>
    <property type="project" value="UniProtKB-KW"/>
</dbReference>
<reference evidence="7" key="1">
    <citation type="journal article" date="2021" name="Microorganisms">
        <title>Acidisoma silvae sp. nov. and Acidisomacellulosilytica sp. nov., Two Acidophilic Bacteria Isolated from Decaying Wood, Hydrolyzing Cellulose and Producing Poly-3-hydroxybutyrate.</title>
        <authorList>
            <person name="Mieszkin S."/>
            <person name="Pouder E."/>
            <person name="Uroz S."/>
            <person name="Simon-Colin C."/>
            <person name="Alain K."/>
        </authorList>
    </citation>
    <scope>NUCLEOTIDE SEQUENCE</scope>
    <source>
        <strain evidence="7">HW T2.11</strain>
    </source>
</reference>
<dbReference type="EMBL" id="JAESVB010000017">
    <property type="protein sequence ID" value="MCB8877776.1"/>
    <property type="molecule type" value="Genomic_DNA"/>
</dbReference>
<evidence type="ECO:0000256" key="4">
    <source>
        <dbReference type="ARBA" id="ARBA00022741"/>
    </source>
</evidence>
<dbReference type="Proteomes" id="UP000708298">
    <property type="component" value="Unassembled WGS sequence"/>
</dbReference>
<gene>
    <name evidence="7" type="ORF">ASILVAE211_21455</name>
</gene>
<evidence type="ECO:0000313" key="7">
    <source>
        <dbReference type="EMBL" id="MCB8877776.1"/>
    </source>
</evidence>
<dbReference type="CDD" id="cd03215">
    <property type="entry name" value="ABC_Carb_Monos_II"/>
    <property type="match status" value="1"/>
</dbReference>
<dbReference type="Pfam" id="PF00005">
    <property type="entry name" value="ABC_tran"/>
    <property type="match status" value="2"/>
</dbReference>
<dbReference type="PANTHER" id="PTHR43790:SF9">
    <property type="entry name" value="GALACTOFURANOSE TRANSPORTER ATP-BINDING PROTEIN YTFR"/>
    <property type="match status" value="1"/>
</dbReference>
<keyword evidence="4" id="KW-0547">Nucleotide-binding</keyword>
<evidence type="ECO:0000259" key="6">
    <source>
        <dbReference type="PROSITE" id="PS50893"/>
    </source>
</evidence>
<dbReference type="InterPro" id="IPR003593">
    <property type="entry name" value="AAA+_ATPase"/>
</dbReference>
<evidence type="ECO:0000256" key="3">
    <source>
        <dbReference type="ARBA" id="ARBA00022737"/>
    </source>
</evidence>